<protein>
    <submittedName>
        <fullName evidence="4">Cell wall hydrolase</fullName>
    </submittedName>
</protein>
<evidence type="ECO:0000256" key="2">
    <source>
        <dbReference type="SAM" id="SignalP"/>
    </source>
</evidence>
<dbReference type="RefSeq" id="WP_408078142.1">
    <property type="nucleotide sequence ID" value="NZ_JBELQC010000001.1"/>
</dbReference>
<feature type="domain" description="Cell wall hydrolase SleB" evidence="3">
    <location>
        <begin position="132"/>
        <end position="238"/>
    </location>
</feature>
<name>A0ABW8YLS5_9SPHN</name>
<proteinExistence type="predicted"/>
<evidence type="ECO:0000256" key="1">
    <source>
        <dbReference type="SAM" id="MobiDB-lite"/>
    </source>
</evidence>
<keyword evidence="2" id="KW-0732">Signal</keyword>
<dbReference type="Proteomes" id="UP001629244">
    <property type="component" value="Unassembled WGS sequence"/>
</dbReference>
<comment type="caution">
    <text evidence="4">The sequence shown here is derived from an EMBL/GenBank/DDBJ whole genome shotgun (WGS) entry which is preliminary data.</text>
</comment>
<sequence length="352" mass="37534">MLRRMTRLQLRGLAAALIASLIGAGFSAHAGLTALHASQQGARAAGPEPTGYEADDHFPGAAFYQLADEERSTPSIGSTGTVDLPDVPVPEDATADPTIRPAPPFDLRGSGQDKARALQCLTTAIYYEAATEPDDGQRAVAQVILNRVRHPTFPGTVCGVVYQGSEKSGCQFSFACDGSMARKPERTFWDRASRVASAALAGEVFAPVGMATHYHTHAVTPRWNKSLVMTGVFGAHFFHRWKGYWGTGAAFTQAYRGGEPLPGPKAIVATAAVEAKPAPVPSATPAPTGFSNAIDRPSNPLLRPTPAAAVPRTERAEQRREEVQSGDPLPRYAAPAESQVLDRWKDSGRPIR</sequence>
<dbReference type="InterPro" id="IPR011105">
    <property type="entry name" value="Cell_wall_hydrolase_SleB"/>
</dbReference>
<feature type="region of interest" description="Disordered" evidence="1">
    <location>
        <begin position="279"/>
        <end position="352"/>
    </location>
</feature>
<dbReference type="Gene3D" id="1.10.10.2520">
    <property type="entry name" value="Cell wall hydrolase SleB, domain 1"/>
    <property type="match status" value="1"/>
</dbReference>
<accession>A0ABW8YLS5</accession>
<organism evidence="4 5">
    <name type="scientific">Sphingomonas plantiphila</name>
    <dbReference type="NCBI Taxonomy" id="3163295"/>
    <lineage>
        <taxon>Bacteria</taxon>
        <taxon>Pseudomonadati</taxon>
        <taxon>Pseudomonadota</taxon>
        <taxon>Alphaproteobacteria</taxon>
        <taxon>Sphingomonadales</taxon>
        <taxon>Sphingomonadaceae</taxon>
        <taxon>Sphingomonas</taxon>
    </lineage>
</organism>
<feature type="compositionally biased region" description="Basic and acidic residues" evidence="1">
    <location>
        <begin position="312"/>
        <end position="323"/>
    </location>
</feature>
<evidence type="ECO:0000259" key="3">
    <source>
        <dbReference type="Pfam" id="PF07486"/>
    </source>
</evidence>
<feature type="signal peptide" evidence="2">
    <location>
        <begin position="1"/>
        <end position="30"/>
    </location>
</feature>
<gene>
    <name evidence="4" type="ORF">ABS767_09665</name>
</gene>
<reference evidence="4 5" key="1">
    <citation type="submission" date="2024-06" db="EMBL/GenBank/DDBJ databases">
        <authorList>
            <person name="Kaempfer P."/>
            <person name="Viver T."/>
        </authorList>
    </citation>
    <scope>NUCLEOTIDE SEQUENCE [LARGE SCALE GENOMIC DNA]</scope>
    <source>
        <strain evidence="4 5">ST-64</strain>
    </source>
</reference>
<dbReference type="EMBL" id="JBELQC010000001">
    <property type="protein sequence ID" value="MFL9841229.1"/>
    <property type="molecule type" value="Genomic_DNA"/>
</dbReference>
<dbReference type="Pfam" id="PF07486">
    <property type="entry name" value="Hydrolase_2"/>
    <property type="match status" value="1"/>
</dbReference>
<dbReference type="GO" id="GO:0016787">
    <property type="term" value="F:hydrolase activity"/>
    <property type="evidence" value="ECO:0007669"/>
    <property type="project" value="UniProtKB-KW"/>
</dbReference>
<feature type="compositionally biased region" description="Basic and acidic residues" evidence="1">
    <location>
        <begin position="340"/>
        <end position="352"/>
    </location>
</feature>
<feature type="chain" id="PRO_5046324354" evidence="2">
    <location>
        <begin position="31"/>
        <end position="352"/>
    </location>
</feature>
<evidence type="ECO:0000313" key="4">
    <source>
        <dbReference type="EMBL" id="MFL9841229.1"/>
    </source>
</evidence>
<keyword evidence="4" id="KW-0378">Hydrolase</keyword>
<evidence type="ECO:0000313" key="5">
    <source>
        <dbReference type="Proteomes" id="UP001629244"/>
    </source>
</evidence>
<keyword evidence="5" id="KW-1185">Reference proteome</keyword>
<dbReference type="InterPro" id="IPR042047">
    <property type="entry name" value="SleB_dom1"/>
</dbReference>